<dbReference type="Pfam" id="PF00149">
    <property type="entry name" value="Metallophos"/>
    <property type="match status" value="1"/>
</dbReference>
<dbReference type="InterPro" id="IPR029052">
    <property type="entry name" value="Metallo-depent_PP-like"/>
</dbReference>
<dbReference type="InterPro" id="IPR004843">
    <property type="entry name" value="Calcineurin-like_PHP"/>
</dbReference>
<comment type="caution">
    <text evidence="2">The sequence shown here is derived from an EMBL/GenBank/DDBJ whole genome shotgun (WGS) entry which is preliminary data.</text>
</comment>
<keyword evidence="3" id="KW-1185">Reference proteome</keyword>
<dbReference type="EC" id="3.1.-.-" evidence="2"/>
<dbReference type="PANTHER" id="PTHR42850:SF4">
    <property type="entry name" value="ZINC-DEPENDENT ENDOPOLYPHOSPHATASE"/>
    <property type="match status" value="1"/>
</dbReference>
<evidence type="ECO:0000313" key="3">
    <source>
        <dbReference type="Proteomes" id="UP001597297"/>
    </source>
</evidence>
<evidence type="ECO:0000313" key="2">
    <source>
        <dbReference type="EMBL" id="MFD2277474.1"/>
    </source>
</evidence>
<name>A0ABW5E5N8_9BACT</name>
<proteinExistence type="predicted"/>
<dbReference type="CDD" id="cd00144">
    <property type="entry name" value="MPP_PPP_family"/>
    <property type="match status" value="1"/>
</dbReference>
<protein>
    <submittedName>
        <fullName evidence="2">Metallophosphoesterase family protein</fullName>
        <ecNumber evidence="2">3.1.-.-</ecNumber>
    </submittedName>
</protein>
<dbReference type="InterPro" id="IPR006186">
    <property type="entry name" value="Ser/Thr-sp_prot-phosphatase"/>
</dbReference>
<dbReference type="SUPFAM" id="SSF56300">
    <property type="entry name" value="Metallo-dependent phosphatases"/>
    <property type="match status" value="1"/>
</dbReference>
<dbReference type="RefSeq" id="WP_377093406.1">
    <property type="nucleotide sequence ID" value="NZ_JBHSJM010000001.1"/>
</dbReference>
<accession>A0ABW5E5N8</accession>
<dbReference type="EMBL" id="JBHUJC010000042">
    <property type="protein sequence ID" value="MFD2277474.1"/>
    <property type="molecule type" value="Genomic_DNA"/>
</dbReference>
<dbReference type="PRINTS" id="PR00114">
    <property type="entry name" value="STPHPHTASE"/>
</dbReference>
<dbReference type="Gene3D" id="3.60.21.10">
    <property type="match status" value="1"/>
</dbReference>
<dbReference type="Proteomes" id="UP001597297">
    <property type="component" value="Unassembled WGS sequence"/>
</dbReference>
<dbReference type="InterPro" id="IPR050126">
    <property type="entry name" value="Ap4A_hydrolase"/>
</dbReference>
<evidence type="ECO:0000259" key="1">
    <source>
        <dbReference type="Pfam" id="PF00149"/>
    </source>
</evidence>
<dbReference type="PANTHER" id="PTHR42850">
    <property type="entry name" value="METALLOPHOSPHOESTERASE"/>
    <property type="match status" value="1"/>
</dbReference>
<gene>
    <name evidence="2" type="ORF">ACFSQZ_13420</name>
</gene>
<dbReference type="GO" id="GO:0016787">
    <property type="term" value="F:hydrolase activity"/>
    <property type="evidence" value="ECO:0007669"/>
    <property type="project" value="UniProtKB-KW"/>
</dbReference>
<sequence>MALIIGDIHGCLFQLKNLLDFAQPSAEQTIVTLGDYIDRGENSKGVLDFLIQLKNSHELVHLKGNHDAYLENVQADPALYKFWLKPELGGRATLASYQDDLENVPRSHWEFLENSPFFYETEDLICVHGGLIPSLPMVQQKAETLMNLRFHTAKAHHSGKLVVCGHTRQIDGSPRLHNNTLCIDTNVFDGGYLTAYDSESKKFYQVNAHGERKSFSIEDIHSE</sequence>
<reference evidence="3" key="1">
    <citation type="journal article" date="2019" name="Int. J. Syst. Evol. Microbiol.">
        <title>The Global Catalogue of Microorganisms (GCM) 10K type strain sequencing project: providing services to taxonomists for standard genome sequencing and annotation.</title>
        <authorList>
            <consortium name="The Broad Institute Genomics Platform"/>
            <consortium name="The Broad Institute Genome Sequencing Center for Infectious Disease"/>
            <person name="Wu L."/>
            <person name="Ma J."/>
        </authorList>
    </citation>
    <scope>NUCLEOTIDE SEQUENCE [LARGE SCALE GENOMIC DNA]</scope>
    <source>
        <strain evidence="3">JCM 16545</strain>
    </source>
</reference>
<keyword evidence="2" id="KW-0378">Hydrolase</keyword>
<feature type="domain" description="Calcineurin-like phosphoesterase" evidence="1">
    <location>
        <begin position="3"/>
        <end position="152"/>
    </location>
</feature>
<organism evidence="2 3">
    <name type="scientific">Rubritalea spongiae</name>
    <dbReference type="NCBI Taxonomy" id="430797"/>
    <lineage>
        <taxon>Bacteria</taxon>
        <taxon>Pseudomonadati</taxon>
        <taxon>Verrucomicrobiota</taxon>
        <taxon>Verrucomicrobiia</taxon>
        <taxon>Verrucomicrobiales</taxon>
        <taxon>Rubritaleaceae</taxon>
        <taxon>Rubritalea</taxon>
    </lineage>
</organism>